<dbReference type="PANTHER" id="PTHR44757:SF4">
    <property type="entry name" value="DIGUANYLATE CYCLASE DGCE-RELATED"/>
    <property type="match status" value="1"/>
</dbReference>
<keyword evidence="7" id="KW-0067">ATP-binding</keyword>
<feature type="domain" description="EAL" evidence="11">
    <location>
        <begin position="699"/>
        <end position="948"/>
    </location>
</feature>
<evidence type="ECO:0000256" key="9">
    <source>
        <dbReference type="SAM" id="Phobius"/>
    </source>
</evidence>
<dbReference type="Pfam" id="PF00563">
    <property type="entry name" value="EAL"/>
    <property type="match status" value="1"/>
</dbReference>
<evidence type="ECO:0000256" key="5">
    <source>
        <dbReference type="ARBA" id="ARBA00022741"/>
    </source>
</evidence>
<dbReference type="InterPro" id="IPR000700">
    <property type="entry name" value="PAS-assoc_C"/>
</dbReference>
<evidence type="ECO:0000256" key="6">
    <source>
        <dbReference type="ARBA" id="ARBA00022777"/>
    </source>
</evidence>
<dbReference type="CDD" id="cd00130">
    <property type="entry name" value="PAS"/>
    <property type="match status" value="1"/>
</dbReference>
<dbReference type="FunFam" id="3.30.70.270:FF:000001">
    <property type="entry name" value="Diguanylate cyclase domain protein"/>
    <property type="match status" value="1"/>
</dbReference>
<organism evidence="13 14">
    <name type="scientific">Candidatus Methylobacter favarea</name>
    <dbReference type="NCBI Taxonomy" id="2707345"/>
    <lineage>
        <taxon>Bacteria</taxon>
        <taxon>Pseudomonadati</taxon>
        <taxon>Pseudomonadota</taxon>
        <taxon>Gammaproteobacteria</taxon>
        <taxon>Methylococcales</taxon>
        <taxon>Methylococcaceae</taxon>
        <taxon>Methylobacter</taxon>
    </lineage>
</organism>
<dbReference type="GO" id="GO:0016301">
    <property type="term" value="F:kinase activity"/>
    <property type="evidence" value="ECO:0007669"/>
    <property type="project" value="UniProtKB-KW"/>
</dbReference>
<evidence type="ECO:0000256" key="8">
    <source>
        <dbReference type="ARBA" id="ARBA00023012"/>
    </source>
</evidence>
<dbReference type="InterPro" id="IPR035919">
    <property type="entry name" value="EAL_sf"/>
</dbReference>
<dbReference type="Gene3D" id="3.30.450.20">
    <property type="entry name" value="PAS domain"/>
    <property type="match status" value="1"/>
</dbReference>
<sequence>MRKAKTEVSNQRFIGLQWKSFLWLSMLLLCLSSAFYALNYHSLIAQFNAQRESEVRSLRHHIRGLFTGTSDRLIRLGGALASMSDLGRALASKDQDKISTFVANYSSLRYELDVRRLDIYTTEAGYDLIRSWLPSDEKLPDDYLRNAMEKVKEGEKPFTLLYCQPLCLLHAFVPILSEGKNVGVISLGQSIADFIIDFHLITGADIALAVPADTSGAGTLSGWGMRVPALTDPPKLTALLKHISEIYHNPLELEDGQLIEWRNSSYDVHHLALDKIIPGQQGFIILISDVSKRLHDIQHALNQAMLATAGGLVAAELMLLYLIRVPLRRLGRFALTLPLLAEGAYDQARDKFSAHRNSVRFRDEIDFLYDSAVTLSHQLEQNSDALDMKNKELAEERDFIQGLLASAQVLVITQTRSGIIRIGNDFAAHLIGYHPSQLQGLKFVDLIADTDSKHEVVDKLEALCNNGQRRMEHELEMLCRNGELRRVIWVHTPLHEEYTDGTAVLSVGLDVTERVRAESRMRWLANHDPLTSLVNRHRFIEDLTHTYDEVTRTAATAALLVFDLDHFKEVNDTSGHAAGDALLCMIADELRSRARTSDIIARLGGDEFAILMPQTDSYGAETFAKQLNDRWSDAPFIFGEKRYKVGASIGIALLPEHGANIHEVMANADLAMYEAKRAGRSRARVFAYEHKQGEAIKQNVYWKDVLTQAIAKDHLFFDFQPVVDAKTGETVYCEALLRLRMANGRIALPGEFMPAAERAGLNYDLDYYVVKTVLHLLLTDSEKRLSVNLSTAALNDSGWTKMLEQAVQNQYLSPDRVIFEITETAVIADMEKARQITEEVISLGFSFAVDDFGAGFSSLYYLKHLPVAYVKIDRSLIKNLVNNKEDYAFVRAITTMIHAYGKKVVCVGVENAATLELLRDMGIDLLQGFHIGQPGEDANYTLTEALPKWSRG</sequence>
<comment type="caution">
    <text evidence="13">The sequence shown here is derived from an EMBL/GenBank/DDBJ whole genome shotgun (WGS) entry which is preliminary data.</text>
</comment>
<keyword evidence="9" id="KW-0812">Transmembrane</keyword>
<dbReference type="InterPro" id="IPR013656">
    <property type="entry name" value="PAS_4"/>
</dbReference>
<dbReference type="NCBIfam" id="TIGR00254">
    <property type="entry name" value="GGDEF"/>
    <property type="match status" value="1"/>
</dbReference>
<dbReference type="PANTHER" id="PTHR44757">
    <property type="entry name" value="DIGUANYLATE CYCLASE DGCP"/>
    <property type="match status" value="1"/>
</dbReference>
<comment type="cofactor">
    <cofactor evidence="1">
        <name>Mg(2+)</name>
        <dbReference type="ChEBI" id="CHEBI:18420"/>
    </cofactor>
</comment>
<name>A0A8S0WSD1_9GAMM</name>
<comment type="subcellular location">
    <subcellularLocation>
        <location evidence="2">Membrane</location>
    </subcellularLocation>
</comment>
<dbReference type="InterPro" id="IPR029787">
    <property type="entry name" value="Nucleotide_cyclase"/>
</dbReference>
<keyword evidence="9" id="KW-0472">Membrane</keyword>
<reference evidence="13 14" key="1">
    <citation type="submission" date="2020-02" db="EMBL/GenBank/DDBJ databases">
        <authorList>
            <person name="Hogendoorn C."/>
        </authorList>
    </citation>
    <scope>NUCLEOTIDE SEQUENCE [LARGE SCALE GENOMIC DNA]</scope>
    <source>
        <strain evidence="13">METHB21</strain>
    </source>
</reference>
<dbReference type="CDD" id="cd01949">
    <property type="entry name" value="GGDEF"/>
    <property type="match status" value="1"/>
</dbReference>
<dbReference type="InterPro" id="IPR029151">
    <property type="entry name" value="Sensor-like_sf"/>
</dbReference>
<evidence type="ECO:0000256" key="7">
    <source>
        <dbReference type="ARBA" id="ARBA00022840"/>
    </source>
</evidence>
<dbReference type="RefSeq" id="WP_174627384.1">
    <property type="nucleotide sequence ID" value="NZ_CADCXN010000109.1"/>
</dbReference>
<keyword evidence="4" id="KW-0808">Transferase</keyword>
<evidence type="ECO:0000313" key="14">
    <source>
        <dbReference type="Proteomes" id="UP000494216"/>
    </source>
</evidence>
<dbReference type="InterPro" id="IPR000160">
    <property type="entry name" value="GGDEF_dom"/>
</dbReference>
<gene>
    <name evidence="13" type="ORF">METHB2_760013</name>
</gene>
<dbReference type="InterPro" id="IPR052155">
    <property type="entry name" value="Biofilm_reg_signaling"/>
</dbReference>
<evidence type="ECO:0000259" key="11">
    <source>
        <dbReference type="PROSITE" id="PS50883"/>
    </source>
</evidence>
<evidence type="ECO:0000256" key="3">
    <source>
        <dbReference type="ARBA" id="ARBA00022553"/>
    </source>
</evidence>
<feature type="domain" description="GGDEF" evidence="12">
    <location>
        <begin position="555"/>
        <end position="688"/>
    </location>
</feature>
<dbReference type="Pfam" id="PF00990">
    <property type="entry name" value="GGDEF"/>
    <property type="match status" value="1"/>
</dbReference>
<proteinExistence type="predicted"/>
<keyword evidence="9" id="KW-1133">Transmembrane helix</keyword>
<dbReference type="CDD" id="cd01948">
    <property type="entry name" value="EAL"/>
    <property type="match status" value="1"/>
</dbReference>
<dbReference type="EMBL" id="CADCXN010000109">
    <property type="protein sequence ID" value="CAA9892631.1"/>
    <property type="molecule type" value="Genomic_DNA"/>
</dbReference>
<keyword evidence="14" id="KW-1185">Reference proteome</keyword>
<dbReference type="SMART" id="SM00267">
    <property type="entry name" value="GGDEF"/>
    <property type="match status" value="1"/>
</dbReference>
<accession>A0A8S0WSD1</accession>
<dbReference type="Gene3D" id="3.30.70.270">
    <property type="match status" value="1"/>
</dbReference>
<dbReference type="GO" id="GO:0005524">
    <property type="term" value="F:ATP binding"/>
    <property type="evidence" value="ECO:0007669"/>
    <property type="project" value="UniProtKB-KW"/>
</dbReference>
<dbReference type="InterPro" id="IPR000014">
    <property type="entry name" value="PAS"/>
</dbReference>
<evidence type="ECO:0000259" key="10">
    <source>
        <dbReference type="PROSITE" id="PS50113"/>
    </source>
</evidence>
<keyword evidence="5" id="KW-0547">Nucleotide-binding</keyword>
<dbReference type="NCBIfam" id="TIGR00229">
    <property type="entry name" value="sensory_box"/>
    <property type="match status" value="1"/>
</dbReference>
<dbReference type="Proteomes" id="UP000494216">
    <property type="component" value="Unassembled WGS sequence"/>
</dbReference>
<keyword evidence="8" id="KW-0902">Two-component regulatory system</keyword>
<dbReference type="SUPFAM" id="SSF141868">
    <property type="entry name" value="EAL domain-like"/>
    <property type="match status" value="1"/>
</dbReference>
<evidence type="ECO:0000313" key="13">
    <source>
        <dbReference type="EMBL" id="CAA9892631.1"/>
    </source>
</evidence>
<dbReference type="InterPro" id="IPR035965">
    <property type="entry name" value="PAS-like_dom_sf"/>
</dbReference>
<dbReference type="PROSITE" id="PS50887">
    <property type="entry name" value="GGDEF"/>
    <property type="match status" value="1"/>
</dbReference>
<dbReference type="SUPFAM" id="SSF55785">
    <property type="entry name" value="PYP-like sensor domain (PAS domain)"/>
    <property type="match status" value="1"/>
</dbReference>
<keyword evidence="3" id="KW-0597">Phosphoprotein</keyword>
<protein>
    <submittedName>
        <fullName evidence="13">PAS domain S-box/diguanylate cyclase (GGDEF) domain-containing protein</fullName>
    </submittedName>
</protein>
<dbReference type="AlphaFoldDB" id="A0A8S0WSD1"/>
<dbReference type="InterPro" id="IPR043128">
    <property type="entry name" value="Rev_trsase/Diguanyl_cyclase"/>
</dbReference>
<dbReference type="PROSITE" id="PS50883">
    <property type="entry name" value="EAL"/>
    <property type="match status" value="1"/>
</dbReference>
<dbReference type="SUPFAM" id="SSF55073">
    <property type="entry name" value="Nucleotide cyclase"/>
    <property type="match status" value="1"/>
</dbReference>
<evidence type="ECO:0000256" key="1">
    <source>
        <dbReference type="ARBA" id="ARBA00001946"/>
    </source>
</evidence>
<feature type="domain" description="PAC" evidence="10">
    <location>
        <begin position="471"/>
        <end position="523"/>
    </location>
</feature>
<dbReference type="PROSITE" id="PS50113">
    <property type="entry name" value="PAC"/>
    <property type="match status" value="1"/>
</dbReference>
<feature type="transmembrane region" description="Helical" evidence="9">
    <location>
        <begin position="21"/>
        <end position="38"/>
    </location>
</feature>
<evidence type="ECO:0000259" key="12">
    <source>
        <dbReference type="PROSITE" id="PS50887"/>
    </source>
</evidence>
<dbReference type="Pfam" id="PF14827">
    <property type="entry name" value="dCache_3"/>
    <property type="match status" value="1"/>
</dbReference>
<dbReference type="Pfam" id="PF08448">
    <property type="entry name" value="PAS_4"/>
    <property type="match status" value="1"/>
</dbReference>
<dbReference type="SUPFAM" id="SSF103190">
    <property type="entry name" value="Sensory domain-like"/>
    <property type="match status" value="1"/>
</dbReference>
<dbReference type="InterPro" id="IPR001633">
    <property type="entry name" value="EAL_dom"/>
</dbReference>
<dbReference type="Gene3D" id="3.20.20.450">
    <property type="entry name" value="EAL domain"/>
    <property type="match status" value="1"/>
</dbReference>
<dbReference type="SMART" id="SM00052">
    <property type="entry name" value="EAL"/>
    <property type="match status" value="1"/>
</dbReference>
<keyword evidence="6" id="KW-0418">Kinase</keyword>
<dbReference type="GO" id="GO:0016020">
    <property type="term" value="C:membrane"/>
    <property type="evidence" value="ECO:0007669"/>
    <property type="project" value="UniProtKB-SubCell"/>
</dbReference>
<evidence type="ECO:0000256" key="4">
    <source>
        <dbReference type="ARBA" id="ARBA00022679"/>
    </source>
</evidence>
<dbReference type="GO" id="GO:0000160">
    <property type="term" value="P:phosphorelay signal transduction system"/>
    <property type="evidence" value="ECO:0007669"/>
    <property type="project" value="UniProtKB-KW"/>
</dbReference>
<dbReference type="InterPro" id="IPR029150">
    <property type="entry name" value="dCache_3"/>
</dbReference>
<evidence type="ECO:0000256" key="2">
    <source>
        <dbReference type="ARBA" id="ARBA00004370"/>
    </source>
</evidence>